<dbReference type="AlphaFoldDB" id="A0A4C1YYW6"/>
<comment type="caution">
    <text evidence="1">The sequence shown here is derived from an EMBL/GenBank/DDBJ whole genome shotgun (WGS) entry which is preliminary data.</text>
</comment>
<dbReference type="Proteomes" id="UP000299102">
    <property type="component" value="Unassembled WGS sequence"/>
</dbReference>
<organism evidence="1 2">
    <name type="scientific">Eumeta variegata</name>
    <name type="common">Bagworm moth</name>
    <name type="synonym">Eumeta japonica</name>
    <dbReference type="NCBI Taxonomy" id="151549"/>
    <lineage>
        <taxon>Eukaryota</taxon>
        <taxon>Metazoa</taxon>
        <taxon>Ecdysozoa</taxon>
        <taxon>Arthropoda</taxon>
        <taxon>Hexapoda</taxon>
        <taxon>Insecta</taxon>
        <taxon>Pterygota</taxon>
        <taxon>Neoptera</taxon>
        <taxon>Endopterygota</taxon>
        <taxon>Lepidoptera</taxon>
        <taxon>Glossata</taxon>
        <taxon>Ditrysia</taxon>
        <taxon>Tineoidea</taxon>
        <taxon>Psychidae</taxon>
        <taxon>Oiketicinae</taxon>
        <taxon>Eumeta</taxon>
    </lineage>
</organism>
<proteinExistence type="predicted"/>
<reference evidence="1 2" key="1">
    <citation type="journal article" date="2019" name="Commun. Biol.">
        <title>The bagworm genome reveals a unique fibroin gene that provides high tensile strength.</title>
        <authorList>
            <person name="Kono N."/>
            <person name="Nakamura H."/>
            <person name="Ohtoshi R."/>
            <person name="Tomita M."/>
            <person name="Numata K."/>
            <person name="Arakawa K."/>
        </authorList>
    </citation>
    <scope>NUCLEOTIDE SEQUENCE [LARGE SCALE GENOMIC DNA]</scope>
</reference>
<sequence length="96" mass="10478">MTDEISSRVIIFLRNPWGASPIRTCPMFSSSTTTERVHQQESCPGLQLVFGDEAASSSTARSWSGLFKCGRDHLFDDVLEGRLSAAATQANIDTVL</sequence>
<dbReference type="EMBL" id="BGZK01001430">
    <property type="protein sequence ID" value="GBP79789.1"/>
    <property type="molecule type" value="Genomic_DNA"/>
</dbReference>
<protein>
    <submittedName>
        <fullName evidence="1">Uncharacterized protein</fullName>
    </submittedName>
</protein>
<keyword evidence="2" id="KW-1185">Reference proteome</keyword>
<evidence type="ECO:0000313" key="1">
    <source>
        <dbReference type="EMBL" id="GBP79789.1"/>
    </source>
</evidence>
<name>A0A4C1YYW6_EUMVA</name>
<evidence type="ECO:0000313" key="2">
    <source>
        <dbReference type="Proteomes" id="UP000299102"/>
    </source>
</evidence>
<gene>
    <name evidence="1" type="ORF">EVAR_99312_1</name>
</gene>
<accession>A0A4C1YYW6</accession>